<name>A0ABP1DGK7_9APHY</name>
<dbReference type="SUPFAM" id="SSF52540">
    <property type="entry name" value="P-loop containing nucleoside triphosphate hydrolases"/>
    <property type="match status" value="1"/>
</dbReference>
<dbReference type="InterPro" id="IPR008824">
    <property type="entry name" value="RuvB-like_N"/>
</dbReference>
<evidence type="ECO:0000256" key="8">
    <source>
        <dbReference type="PROSITE-ProRule" id="PRU01256"/>
    </source>
</evidence>
<dbReference type="Gene3D" id="1.10.3710.10">
    <property type="entry name" value="DNA polymerase III clamp loader subunits, C-terminal domain"/>
    <property type="match status" value="1"/>
</dbReference>
<evidence type="ECO:0000256" key="7">
    <source>
        <dbReference type="ARBA" id="ARBA00023204"/>
    </source>
</evidence>
<dbReference type="Pfam" id="PF05496">
    <property type="entry name" value="RuvB_N"/>
    <property type="match status" value="1"/>
</dbReference>
<accession>A0ABP1DGK7</accession>
<dbReference type="Gene3D" id="1.10.8.60">
    <property type="match status" value="1"/>
</dbReference>
<dbReference type="InterPro" id="IPR051314">
    <property type="entry name" value="AAA_ATPase_RarA/MGS1/WRNIP1"/>
</dbReference>
<dbReference type="Proteomes" id="UP001497453">
    <property type="component" value="Chromosome 4"/>
</dbReference>
<dbReference type="Gene3D" id="3.30.160.60">
    <property type="entry name" value="Classic Zinc Finger"/>
    <property type="match status" value="1"/>
</dbReference>
<feature type="region of interest" description="Disordered" evidence="9">
    <location>
        <begin position="65"/>
        <end position="113"/>
    </location>
</feature>
<evidence type="ECO:0000256" key="2">
    <source>
        <dbReference type="ARBA" id="ARBA00022741"/>
    </source>
</evidence>
<proteinExistence type="predicted"/>
<keyword evidence="7 8" id="KW-0234">DNA repair</keyword>
<keyword evidence="6" id="KW-0067">ATP-binding</keyword>
<feature type="region of interest" description="Disordered" evidence="9">
    <location>
        <begin position="311"/>
        <end position="334"/>
    </location>
</feature>
<dbReference type="SMART" id="SM00734">
    <property type="entry name" value="ZnF_Rad18"/>
    <property type="match status" value="1"/>
</dbReference>
<evidence type="ECO:0000256" key="1">
    <source>
        <dbReference type="ARBA" id="ARBA00022723"/>
    </source>
</evidence>
<evidence type="ECO:0000313" key="12">
    <source>
        <dbReference type="Proteomes" id="UP001497453"/>
    </source>
</evidence>
<reference evidence="12" key="1">
    <citation type="submission" date="2024-04" db="EMBL/GenBank/DDBJ databases">
        <authorList>
            <person name="Shaw F."/>
            <person name="Minotto A."/>
        </authorList>
    </citation>
    <scope>NUCLEOTIDE SEQUENCE [LARGE SCALE GENOMIC DNA]</scope>
</reference>
<dbReference type="CDD" id="cd00009">
    <property type="entry name" value="AAA"/>
    <property type="match status" value="1"/>
</dbReference>
<dbReference type="SUPFAM" id="SSF48019">
    <property type="entry name" value="post-AAA+ oligomerization domain-like"/>
    <property type="match status" value="1"/>
</dbReference>
<dbReference type="Pfam" id="PF12002">
    <property type="entry name" value="MgsA_C"/>
    <property type="match status" value="1"/>
</dbReference>
<keyword evidence="12" id="KW-1185">Reference proteome</keyword>
<protein>
    <recommendedName>
        <fullName evidence="10">UBZ4-type domain-containing protein</fullName>
    </recommendedName>
</protein>
<keyword evidence="4 8" id="KW-0863">Zinc-finger</keyword>
<evidence type="ECO:0000256" key="5">
    <source>
        <dbReference type="ARBA" id="ARBA00022833"/>
    </source>
</evidence>
<evidence type="ECO:0000259" key="10">
    <source>
        <dbReference type="PROSITE" id="PS51908"/>
    </source>
</evidence>
<keyword evidence="1" id="KW-0479">Metal-binding</keyword>
<dbReference type="InterPro" id="IPR027417">
    <property type="entry name" value="P-loop_NTPase"/>
</dbReference>
<organism evidence="11 12">
    <name type="scientific">Somion occarium</name>
    <dbReference type="NCBI Taxonomy" id="3059160"/>
    <lineage>
        <taxon>Eukaryota</taxon>
        <taxon>Fungi</taxon>
        <taxon>Dikarya</taxon>
        <taxon>Basidiomycota</taxon>
        <taxon>Agaricomycotina</taxon>
        <taxon>Agaricomycetes</taxon>
        <taxon>Polyporales</taxon>
        <taxon>Cerrenaceae</taxon>
        <taxon>Somion</taxon>
    </lineage>
</organism>
<dbReference type="EMBL" id="OZ037947">
    <property type="protein sequence ID" value="CAL1706971.1"/>
    <property type="molecule type" value="Genomic_DNA"/>
</dbReference>
<dbReference type="SMART" id="SM00382">
    <property type="entry name" value="AAA"/>
    <property type="match status" value="1"/>
</dbReference>
<dbReference type="CDD" id="cd18139">
    <property type="entry name" value="HLD_clamp_RarA"/>
    <property type="match status" value="1"/>
</dbReference>
<keyword evidence="2" id="KW-0547">Nucleotide-binding</keyword>
<dbReference type="InterPro" id="IPR003593">
    <property type="entry name" value="AAA+_ATPase"/>
</dbReference>
<feature type="region of interest" description="Disordered" evidence="9">
    <location>
        <begin position="582"/>
        <end position="611"/>
    </location>
</feature>
<dbReference type="InterPro" id="IPR032423">
    <property type="entry name" value="AAA_assoc_2"/>
</dbReference>
<dbReference type="InterPro" id="IPR021886">
    <property type="entry name" value="MgsA_C"/>
</dbReference>
<dbReference type="PANTHER" id="PTHR13779">
    <property type="entry name" value="WERNER HELICASE-INTERACTING PROTEIN 1 FAMILY MEMBER"/>
    <property type="match status" value="1"/>
</dbReference>
<keyword evidence="5" id="KW-0862">Zinc</keyword>
<dbReference type="InterPro" id="IPR006642">
    <property type="entry name" value="Rad18_UBZ4"/>
</dbReference>
<dbReference type="PROSITE" id="PS51908">
    <property type="entry name" value="ZF_UBZ4"/>
    <property type="match status" value="1"/>
</dbReference>
<feature type="compositionally biased region" description="Polar residues" evidence="9">
    <location>
        <begin position="311"/>
        <end position="328"/>
    </location>
</feature>
<evidence type="ECO:0000256" key="9">
    <source>
        <dbReference type="SAM" id="MobiDB-lite"/>
    </source>
</evidence>
<dbReference type="Gene3D" id="1.20.272.10">
    <property type="match status" value="1"/>
</dbReference>
<evidence type="ECO:0000256" key="4">
    <source>
        <dbReference type="ARBA" id="ARBA00022771"/>
    </source>
</evidence>
<feature type="domain" description="UBZ4-type" evidence="10">
    <location>
        <begin position="7"/>
        <end position="35"/>
    </location>
</feature>
<dbReference type="Gene3D" id="3.40.50.300">
    <property type="entry name" value="P-loop containing nucleotide triphosphate hydrolases"/>
    <property type="match status" value="1"/>
</dbReference>
<sequence>MPSTTNTVICPICSRDVPENTINAHIDNGCSDAGPSKQQPLPATTDKVGAKVPALASIFVKQDKNITPSQAQHPAGPPTVRKTDITKKRKATQDVPAPTKQTPQKRAKASTSISAHKQAAAPLPERLRPQSLAEFVGQSHLTGPESLLMTLTRNGSLGSMVLWGPPGCGKTTLARLLAKESNAVFKELSATDSNISDVRAVAEEAKNVLSLTSRRTILFLDEVHRFNKAQQDIFLPFIEQGVIQLIGATTENPSFKLTGALISRCRVFVLEPLTEENIRRIIVQAIKRIGSSLPDADGADERPPDIITLASSSQDTAANLSQSTTATMTEHDDHPPPPFPQFPQCTEKIISTIASLSSGDARTALSLLELVLNAPKNTNPETLLAQLRQSVSTSYDRTGDSRYDMISALHKCVRGSQGSAAMYWLARMLSAGEDPMYIARRMTVCASEDVGLADPKALPLAVATMQACEMIGMPECRINLAHLVAYLSEAPKSTRAYAAYCRAEEAAKANPILPVPLMVRNAPTRLMKDLGYGTEYHYNPDYIHPVTNEYLPPELQGEKFLYPAGDTTGKLWDEKALQTWEQKENGEQKWSGREDYLDLQDSDSHSQDVKH</sequence>
<evidence type="ECO:0000256" key="3">
    <source>
        <dbReference type="ARBA" id="ARBA00022763"/>
    </source>
</evidence>
<gene>
    <name evidence="11" type="ORF">GFSPODELE1_LOCUS6135</name>
</gene>
<evidence type="ECO:0000313" key="11">
    <source>
        <dbReference type="EMBL" id="CAL1706971.1"/>
    </source>
</evidence>
<dbReference type="InterPro" id="IPR008921">
    <property type="entry name" value="DNA_pol3_clamp-load_cplx_C"/>
</dbReference>
<dbReference type="PANTHER" id="PTHR13779:SF7">
    <property type="entry name" value="ATPASE WRNIP1"/>
    <property type="match status" value="1"/>
</dbReference>
<keyword evidence="3 8" id="KW-0227">DNA damage</keyword>
<dbReference type="Pfam" id="PF16193">
    <property type="entry name" value="AAA_assoc_2"/>
    <property type="match status" value="1"/>
</dbReference>
<evidence type="ECO:0000256" key="6">
    <source>
        <dbReference type="ARBA" id="ARBA00022840"/>
    </source>
</evidence>